<dbReference type="EMBL" id="WWEN01000006">
    <property type="protein sequence ID" value="MYM56529.1"/>
    <property type="molecule type" value="Genomic_DNA"/>
</dbReference>
<accession>A0A6L8LTP6</accession>
<dbReference type="PANTHER" id="PTHR14136:SF17">
    <property type="entry name" value="BTB_POZ DOMAIN-CONTAINING PROTEIN KCTD9"/>
    <property type="match status" value="1"/>
</dbReference>
<dbReference type="Pfam" id="PF00805">
    <property type="entry name" value="Pentapeptide"/>
    <property type="match status" value="3"/>
</dbReference>
<keyword evidence="1" id="KW-1133">Transmembrane helix</keyword>
<feature type="transmembrane region" description="Helical" evidence="1">
    <location>
        <begin position="33"/>
        <end position="59"/>
    </location>
</feature>
<dbReference type="RefSeq" id="WP_160974432.1">
    <property type="nucleotide sequence ID" value="NZ_WWEN01000006.1"/>
</dbReference>
<sequence>MSDRNQNAHENLAYWFVLADAQRSPTARRLRPAFALVSALLFALALAATTLVLLRVIAAPAGIDAGGGLVVIGVLAAPLVVWSAAVSRRALWVQQEGRVTELISETIALLAAVKTVKALQTDAQGRQVAVDLSVPNIEVRTGALLSLERIARDSVIHGRGRDHVRVMEILCAYIRENAPARDAAEFPLPDWTALPEQADAAARRQHEMWRRARFSPQFDDNARDWAQSLAGPRVDIQMALDILARRNPAQRLAEAEWGAAPGEDPNWVFDSEGFEDLPEAATGDTVAAQTIKAFLRRLTGWREIVWAYPGYRIDLRRTNLQGADLSGALLCGARLEGARLEGAKLAGARLEGAHMDEAHLQGANLFEAQMQGARMFAARLEGAYLRRARLEAALLQEARMEGALLYRARMQGADLRGAHLEAADLGEARLEGAKLTGARLEGSSLYEAHMEVANLFEARMDKARLFETRLEGADLRGADMAGAFITRARMDANTALSAANMRGAALREVDFSAVPIAADQITASFGDASVILPGHVGPGGPDWPGHWPQWQLPLGIPDANDFPTQWNAWRAGPEAYTPPPPPAAA</sequence>
<dbReference type="Gene3D" id="2.160.20.80">
    <property type="entry name" value="E3 ubiquitin-protein ligase SopA"/>
    <property type="match status" value="2"/>
</dbReference>
<evidence type="ECO:0000256" key="1">
    <source>
        <dbReference type="SAM" id="Phobius"/>
    </source>
</evidence>
<organism evidence="2 3">
    <name type="scientific">Thalassovita mangrovi</name>
    <dbReference type="NCBI Taxonomy" id="2692236"/>
    <lineage>
        <taxon>Bacteria</taxon>
        <taxon>Pseudomonadati</taxon>
        <taxon>Pseudomonadota</taxon>
        <taxon>Alphaproteobacteria</taxon>
        <taxon>Rhodobacterales</taxon>
        <taxon>Roseobacteraceae</taxon>
        <taxon>Thalassovita</taxon>
    </lineage>
</organism>
<proteinExistence type="predicted"/>
<dbReference type="InterPro" id="IPR001646">
    <property type="entry name" value="5peptide_repeat"/>
</dbReference>
<evidence type="ECO:0000313" key="2">
    <source>
        <dbReference type="EMBL" id="MYM56529.1"/>
    </source>
</evidence>
<gene>
    <name evidence="2" type="ORF">GR167_14520</name>
</gene>
<dbReference type="PANTHER" id="PTHR14136">
    <property type="entry name" value="BTB_POZ DOMAIN-CONTAINING PROTEIN KCTD9"/>
    <property type="match status" value="1"/>
</dbReference>
<reference evidence="2 3" key="1">
    <citation type="submission" date="2020-01" db="EMBL/GenBank/DDBJ databases">
        <authorList>
            <person name="Chen S."/>
        </authorList>
    </citation>
    <scope>NUCLEOTIDE SEQUENCE [LARGE SCALE GENOMIC DNA]</scope>
    <source>
        <strain evidence="2 3">GS-10</strain>
    </source>
</reference>
<protein>
    <recommendedName>
        <fullName evidence="4">Pentapeptide repeat-containing protein</fullName>
    </recommendedName>
</protein>
<dbReference type="Proteomes" id="UP000479043">
    <property type="component" value="Unassembled WGS sequence"/>
</dbReference>
<name>A0A6L8LTP6_9RHOB</name>
<keyword evidence="1" id="KW-0472">Membrane</keyword>
<evidence type="ECO:0008006" key="4">
    <source>
        <dbReference type="Google" id="ProtNLM"/>
    </source>
</evidence>
<evidence type="ECO:0000313" key="3">
    <source>
        <dbReference type="Proteomes" id="UP000479043"/>
    </source>
</evidence>
<comment type="caution">
    <text evidence="2">The sequence shown here is derived from an EMBL/GenBank/DDBJ whole genome shotgun (WGS) entry which is preliminary data.</text>
</comment>
<dbReference type="AlphaFoldDB" id="A0A6L8LTP6"/>
<feature type="transmembrane region" description="Helical" evidence="1">
    <location>
        <begin position="65"/>
        <end position="85"/>
    </location>
</feature>
<dbReference type="SUPFAM" id="SSF141571">
    <property type="entry name" value="Pentapeptide repeat-like"/>
    <property type="match status" value="2"/>
</dbReference>
<keyword evidence="3" id="KW-1185">Reference proteome</keyword>
<dbReference type="InterPro" id="IPR051082">
    <property type="entry name" value="Pentapeptide-BTB/POZ_domain"/>
</dbReference>
<keyword evidence="1" id="KW-0812">Transmembrane</keyword>